<evidence type="ECO:0000256" key="1">
    <source>
        <dbReference type="SAM" id="SignalP"/>
    </source>
</evidence>
<keyword evidence="1" id="KW-0732">Signal</keyword>
<dbReference type="AlphaFoldDB" id="A0A1Y6BKH6"/>
<keyword evidence="3" id="KW-1185">Reference proteome</keyword>
<name>A0A1Y6BKH6_9BACT</name>
<accession>A0A1Y6BKH6</accession>
<dbReference type="Proteomes" id="UP000192907">
    <property type="component" value="Unassembled WGS sequence"/>
</dbReference>
<organism evidence="2 3">
    <name type="scientific">Pseudobacteriovorax antillogorgiicola</name>
    <dbReference type="NCBI Taxonomy" id="1513793"/>
    <lineage>
        <taxon>Bacteria</taxon>
        <taxon>Pseudomonadati</taxon>
        <taxon>Bdellovibrionota</taxon>
        <taxon>Oligoflexia</taxon>
        <taxon>Oligoflexales</taxon>
        <taxon>Pseudobacteriovoracaceae</taxon>
        <taxon>Pseudobacteriovorax</taxon>
    </lineage>
</organism>
<feature type="signal peptide" evidence="1">
    <location>
        <begin position="1"/>
        <end position="18"/>
    </location>
</feature>
<gene>
    <name evidence="2" type="ORF">SAMN06296036_104282</name>
</gene>
<protein>
    <submittedName>
        <fullName evidence="2">Uncharacterized protein</fullName>
    </submittedName>
</protein>
<dbReference type="RefSeq" id="WP_132316506.1">
    <property type="nucleotide sequence ID" value="NZ_FWZT01000004.1"/>
</dbReference>
<feature type="chain" id="PRO_5012283222" evidence="1">
    <location>
        <begin position="19"/>
        <end position="243"/>
    </location>
</feature>
<proteinExistence type="predicted"/>
<evidence type="ECO:0000313" key="3">
    <source>
        <dbReference type="Proteomes" id="UP000192907"/>
    </source>
</evidence>
<evidence type="ECO:0000313" key="2">
    <source>
        <dbReference type="EMBL" id="SMF08273.1"/>
    </source>
</evidence>
<reference evidence="3" key="1">
    <citation type="submission" date="2017-04" db="EMBL/GenBank/DDBJ databases">
        <authorList>
            <person name="Varghese N."/>
            <person name="Submissions S."/>
        </authorList>
    </citation>
    <scope>NUCLEOTIDE SEQUENCE [LARGE SCALE GENOMIC DNA]</scope>
    <source>
        <strain evidence="3">RKEM611</strain>
    </source>
</reference>
<dbReference type="EMBL" id="FWZT01000004">
    <property type="protein sequence ID" value="SMF08273.1"/>
    <property type="molecule type" value="Genomic_DNA"/>
</dbReference>
<dbReference type="OrthoDB" id="5293594at2"/>
<sequence length="243" mass="26825">MIRTLTLGSLFVASSLLAAGGPIREQAPITKFFIPNGFDNNDNTEVVIHGKLPSTCYHTGDAKAKVNSKDKSIQVDADVLFYPDTYCIQSITPYIQTVKTGVLEKGEYKVSFGDDPTVTETFAVKERTTESPDDFLYAPVANAFIDVDYDTGKQALKLQGTFPHLFIGCMIMKEVRVFNDPADVMVVQPITEIVDDARCDEQPADRSYQVTKGLAQPFFGEGLLHVRVLDGNSLNRFLDIPAM</sequence>